<accession>A0A4S1CAB2</accession>
<dbReference type="AlphaFoldDB" id="A0A4S1CAB2"/>
<feature type="domain" description="Fibronectin type-III" evidence="1">
    <location>
        <begin position="72"/>
        <end position="163"/>
    </location>
</feature>
<gene>
    <name evidence="2" type="ORF">E4633_18675</name>
</gene>
<dbReference type="PROSITE" id="PS50853">
    <property type="entry name" value="FN3"/>
    <property type="match status" value="2"/>
</dbReference>
<dbReference type="InterPro" id="IPR036116">
    <property type="entry name" value="FN3_sf"/>
</dbReference>
<dbReference type="Proteomes" id="UP000306416">
    <property type="component" value="Unassembled WGS sequence"/>
</dbReference>
<reference evidence="2 3" key="1">
    <citation type="submission" date="2019-04" db="EMBL/GenBank/DDBJ databases">
        <title>Geobacter oryzae sp. nov., ferric-reducing bacteria isolated from paddy soil.</title>
        <authorList>
            <person name="Xu Z."/>
            <person name="Masuda Y."/>
            <person name="Itoh H."/>
            <person name="Senoo K."/>
        </authorList>
    </citation>
    <scope>NUCLEOTIDE SEQUENCE [LARGE SCALE GENOMIC DNA]</scope>
    <source>
        <strain evidence="2 3">Red111</strain>
    </source>
</reference>
<sequence length="592" mass="61073">MLCLGRRALLRGVNRGRGGCYVFTPPARWSGMSEMEGPVLVKFVLSLLLMSFLVSCGSISAPSVTGNEAATPPTELAVAKTTSTSVVLTWSPAAGDVYAYKIYRDGTEVGTTIKAGPASAAPTVYSDNNLNPSTTYVYSVAASSTFGKETASPDTVIATTLPSGPLDPPTRVSVTQTTVDSVSLTWEASNYTVPGAVLTYSIYRNGTLIGTTTAAAGQGGTFTDTKLSPATTYYYSVSVSTESALSPPVQATTASTSISLSSTVVTFAGSPARQGSADGLGGWATFYQPYGMVRMGGYLYLADSGNHTVRRIDIATSEVSTVAGTAGSIGAADGIGTAARFNTPRGVATDGIYIYVTDSGNNAIRRFDPVSGSVITFAGTMGGRGFLDGTGVDARFYAPRGITSDGANLYVADTYNNVIRKIRISDAAVTTLAGTKAKGTNDGTGPGAAFFYPYGITCDGPNLYVTDTCNHTIRKIVIATMQVTTIAGRAGYSGSGDGLGSDAGFYYPDGILSDGTNLYICDTSNSTIRQVKIATGMVATLAGKAGAAGTTDGSGTVPRFRTPRGVAISGSQLFITDFASHTVRRITLQPAN</sequence>
<dbReference type="InterPro" id="IPR013783">
    <property type="entry name" value="Ig-like_fold"/>
</dbReference>
<name>A0A4S1CAB2_9BACT</name>
<evidence type="ECO:0000313" key="3">
    <source>
        <dbReference type="Proteomes" id="UP000306416"/>
    </source>
</evidence>
<dbReference type="Gene3D" id="2.120.10.30">
    <property type="entry name" value="TolB, C-terminal domain"/>
    <property type="match status" value="3"/>
</dbReference>
<evidence type="ECO:0000313" key="2">
    <source>
        <dbReference type="EMBL" id="TGU70225.1"/>
    </source>
</evidence>
<evidence type="ECO:0000259" key="1">
    <source>
        <dbReference type="PROSITE" id="PS50853"/>
    </source>
</evidence>
<dbReference type="SUPFAM" id="SSF101898">
    <property type="entry name" value="NHL repeat"/>
    <property type="match status" value="1"/>
</dbReference>
<dbReference type="InterPro" id="IPR011042">
    <property type="entry name" value="6-blade_b-propeller_TolB-like"/>
</dbReference>
<keyword evidence="3" id="KW-1185">Reference proteome</keyword>
<dbReference type="SUPFAM" id="SSF49265">
    <property type="entry name" value="Fibronectin type III"/>
    <property type="match status" value="1"/>
</dbReference>
<organism evidence="2 3">
    <name type="scientific">Geomonas terrae</name>
    <dbReference type="NCBI Taxonomy" id="2562681"/>
    <lineage>
        <taxon>Bacteria</taxon>
        <taxon>Pseudomonadati</taxon>
        <taxon>Thermodesulfobacteriota</taxon>
        <taxon>Desulfuromonadia</taxon>
        <taxon>Geobacterales</taxon>
        <taxon>Geobacteraceae</taxon>
        <taxon>Geomonas</taxon>
    </lineage>
</organism>
<dbReference type="Pfam" id="PF00041">
    <property type="entry name" value="fn3"/>
    <property type="match status" value="2"/>
</dbReference>
<dbReference type="Gene3D" id="2.60.40.10">
    <property type="entry name" value="Immunoglobulins"/>
    <property type="match status" value="2"/>
</dbReference>
<dbReference type="PANTHER" id="PTHR46388:SF2">
    <property type="entry name" value="NHL REPEAT-CONTAINING PROTEIN 2"/>
    <property type="match status" value="1"/>
</dbReference>
<dbReference type="InterPro" id="IPR003961">
    <property type="entry name" value="FN3_dom"/>
</dbReference>
<dbReference type="EMBL" id="SRSC01000005">
    <property type="protein sequence ID" value="TGU70225.1"/>
    <property type="molecule type" value="Genomic_DNA"/>
</dbReference>
<dbReference type="SMART" id="SM00060">
    <property type="entry name" value="FN3"/>
    <property type="match status" value="2"/>
</dbReference>
<protein>
    <recommendedName>
        <fullName evidence="1">Fibronectin type-III domain-containing protein</fullName>
    </recommendedName>
</protein>
<proteinExistence type="predicted"/>
<dbReference type="CDD" id="cd00063">
    <property type="entry name" value="FN3"/>
    <property type="match status" value="2"/>
</dbReference>
<feature type="domain" description="Fibronectin type-III" evidence="1">
    <location>
        <begin position="168"/>
        <end position="259"/>
    </location>
</feature>
<dbReference type="PANTHER" id="PTHR46388">
    <property type="entry name" value="NHL REPEAT-CONTAINING PROTEIN 2"/>
    <property type="match status" value="1"/>
</dbReference>
<comment type="caution">
    <text evidence="2">The sequence shown here is derived from an EMBL/GenBank/DDBJ whole genome shotgun (WGS) entry which is preliminary data.</text>
</comment>